<evidence type="ECO:0000256" key="2">
    <source>
        <dbReference type="ARBA" id="ARBA00023125"/>
    </source>
</evidence>
<dbReference type="GO" id="GO:0003677">
    <property type="term" value="F:DNA binding"/>
    <property type="evidence" value="ECO:0007669"/>
    <property type="project" value="UniProtKB-KW"/>
</dbReference>
<evidence type="ECO:0000313" key="6">
    <source>
        <dbReference type="Proteomes" id="UP000766246"/>
    </source>
</evidence>
<evidence type="ECO:0000256" key="3">
    <source>
        <dbReference type="ARBA" id="ARBA00023163"/>
    </source>
</evidence>
<name>A0A927UBQ2_9FIRM</name>
<dbReference type="GO" id="GO:0003700">
    <property type="term" value="F:DNA-binding transcription factor activity"/>
    <property type="evidence" value="ECO:0007669"/>
    <property type="project" value="InterPro"/>
</dbReference>
<comment type="caution">
    <text evidence="5">The sequence shown here is derived from an EMBL/GenBank/DDBJ whole genome shotgun (WGS) entry which is preliminary data.</text>
</comment>
<evidence type="ECO:0000256" key="1">
    <source>
        <dbReference type="ARBA" id="ARBA00023015"/>
    </source>
</evidence>
<dbReference type="Pfam" id="PF01047">
    <property type="entry name" value="MarR"/>
    <property type="match status" value="1"/>
</dbReference>
<dbReference type="PANTHER" id="PTHR42756">
    <property type="entry name" value="TRANSCRIPTIONAL REGULATOR, MARR"/>
    <property type="match status" value="1"/>
</dbReference>
<dbReference type="Proteomes" id="UP000766246">
    <property type="component" value="Unassembled WGS sequence"/>
</dbReference>
<accession>A0A927UBQ2</accession>
<dbReference type="EMBL" id="SVER01000014">
    <property type="protein sequence ID" value="MBE5919525.1"/>
    <property type="molecule type" value="Genomic_DNA"/>
</dbReference>
<dbReference type="AlphaFoldDB" id="A0A927UBQ2"/>
<dbReference type="SMART" id="SM00347">
    <property type="entry name" value="HTH_MARR"/>
    <property type="match status" value="1"/>
</dbReference>
<sequence>MLEKNLTEVYTKFKIHFYQEMFNKLHSRETSLTIVELFCVEIIYCLNNPTVKEFADFIGISSPNAAYKVACLIEKGYLQKVQSQTDRREFHLHVTDKYLDYLNLSTGYVSTVANRSEEHFSKEEIATLNHILEDMSNELMSEVAIPHLDELDK</sequence>
<gene>
    <name evidence="5" type="ORF">E7272_06725</name>
</gene>
<feature type="domain" description="HTH marR-type" evidence="4">
    <location>
        <begin position="1"/>
        <end position="137"/>
    </location>
</feature>
<evidence type="ECO:0000259" key="4">
    <source>
        <dbReference type="PROSITE" id="PS50995"/>
    </source>
</evidence>
<dbReference type="Gene3D" id="1.10.10.10">
    <property type="entry name" value="Winged helix-like DNA-binding domain superfamily/Winged helix DNA-binding domain"/>
    <property type="match status" value="1"/>
</dbReference>
<dbReference type="PROSITE" id="PS50995">
    <property type="entry name" value="HTH_MARR_2"/>
    <property type="match status" value="1"/>
</dbReference>
<dbReference type="PANTHER" id="PTHR42756:SF1">
    <property type="entry name" value="TRANSCRIPTIONAL REPRESSOR OF EMRAB OPERON"/>
    <property type="match status" value="1"/>
</dbReference>
<keyword evidence="1" id="KW-0805">Transcription regulation</keyword>
<dbReference type="InterPro" id="IPR000835">
    <property type="entry name" value="HTH_MarR-typ"/>
</dbReference>
<proteinExistence type="predicted"/>
<dbReference type="InterPro" id="IPR036390">
    <property type="entry name" value="WH_DNA-bd_sf"/>
</dbReference>
<evidence type="ECO:0000313" key="5">
    <source>
        <dbReference type="EMBL" id="MBE5919525.1"/>
    </source>
</evidence>
<organism evidence="5 6">
    <name type="scientific">Pseudobutyrivibrio ruminis</name>
    <dbReference type="NCBI Taxonomy" id="46206"/>
    <lineage>
        <taxon>Bacteria</taxon>
        <taxon>Bacillati</taxon>
        <taxon>Bacillota</taxon>
        <taxon>Clostridia</taxon>
        <taxon>Lachnospirales</taxon>
        <taxon>Lachnospiraceae</taxon>
        <taxon>Pseudobutyrivibrio</taxon>
    </lineage>
</organism>
<dbReference type="InterPro" id="IPR036388">
    <property type="entry name" value="WH-like_DNA-bd_sf"/>
</dbReference>
<reference evidence="5" key="1">
    <citation type="submission" date="2019-04" db="EMBL/GenBank/DDBJ databases">
        <title>Evolution of Biomass-Degrading Anaerobic Consortia Revealed by Metagenomics.</title>
        <authorList>
            <person name="Peng X."/>
        </authorList>
    </citation>
    <scope>NUCLEOTIDE SEQUENCE</scope>
    <source>
        <strain evidence="5">SIG311</strain>
    </source>
</reference>
<keyword evidence="3" id="KW-0804">Transcription</keyword>
<keyword evidence="2" id="KW-0238">DNA-binding</keyword>
<dbReference type="SUPFAM" id="SSF46785">
    <property type="entry name" value="Winged helix' DNA-binding domain"/>
    <property type="match status" value="1"/>
</dbReference>
<protein>
    <submittedName>
        <fullName evidence="5">MarR family transcriptional regulator</fullName>
    </submittedName>
</protein>